<comment type="caution">
    <text evidence="1">The sequence shown here is derived from an EMBL/GenBank/DDBJ whole genome shotgun (WGS) entry which is preliminary data.</text>
</comment>
<proteinExistence type="predicted"/>
<protein>
    <recommendedName>
        <fullName evidence="3">Reverse transcriptase domain-containing protein</fullName>
    </recommendedName>
</protein>
<keyword evidence="2" id="KW-1185">Reference proteome</keyword>
<sequence>MPIALTHATLKEDLQAYLDDLKKRQGGELTIPCSKSEYPYIHRDSLELIKIVIEGEEGSLDSSIAEEILEERDLLPSNSPTSKYRNYLAGRDEV</sequence>
<dbReference type="EMBL" id="JAMWYK010000001">
    <property type="protein sequence ID" value="MCO0831545.1"/>
    <property type="molecule type" value="Genomic_DNA"/>
</dbReference>
<accession>A0ABT0ZNH4</accession>
<evidence type="ECO:0000313" key="2">
    <source>
        <dbReference type="Proteomes" id="UP001523234"/>
    </source>
</evidence>
<evidence type="ECO:0000313" key="1">
    <source>
        <dbReference type="EMBL" id="MCO0831545.1"/>
    </source>
</evidence>
<evidence type="ECO:0008006" key="3">
    <source>
        <dbReference type="Google" id="ProtNLM"/>
    </source>
</evidence>
<dbReference type="RefSeq" id="WP_252441953.1">
    <property type="nucleotide sequence ID" value="NZ_JAMWYK010000001.1"/>
</dbReference>
<organism evidence="1 2">
    <name type="scientific">Fructobacillus apis</name>
    <dbReference type="NCBI Taxonomy" id="2935017"/>
    <lineage>
        <taxon>Bacteria</taxon>
        <taxon>Bacillati</taxon>
        <taxon>Bacillota</taxon>
        <taxon>Bacilli</taxon>
        <taxon>Lactobacillales</taxon>
        <taxon>Lactobacillaceae</taxon>
        <taxon>Fructobacillus</taxon>
    </lineage>
</organism>
<name>A0ABT0ZNH4_9LACO</name>
<reference evidence="1 2" key="1">
    <citation type="submission" date="2022-06" db="EMBL/GenBank/DDBJ databases">
        <title>Fructobacillus taiwanensis sp. nov., isolated from the honeybee.</title>
        <authorList>
            <person name="Chen Y.-S."/>
            <person name="Wang L.-T."/>
            <person name="Lee Y.-S."/>
            <person name="Chang Y.-C."/>
            <person name="Wu H.-C."/>
            <person name="Liao C.-Y."/>
            <person name="Chen W.-H."/>
            <person name="Deng J.-N."/>
            <person name="Wang Y.-H."/>
        </authorList>
    </citation>
    <scope>NUCLEOTIDE SEQUENCE [LARGE SCALE GENOMIC DNA]</scope>
    <source>
        <strain evidence="1 2">W13</strain>
    </source>
</reference>
<dbReference type="Proteomes" id="UP001523234">
    <property type="component" value="Unassembled WGS sequence"/>
</dbReference>
<gene>
    <name evidence="1" type="ORF">NFX39_00345</name>
</gene>